<dbReference type="RefSeq" id="WP_317562238.1">
    <property type="nucleotide sequence ID" value="NZ_JAWLIP010000009.1"/>
</dbReference>
<protein>
    <submittedName>
        <fullName evidence="1">Uncharacterized protein</fullName>
    </submittedName>
</protein>
<evidence type="ECO:0000313" key="1">
    <source>
        <dbReference type="EMBL" id="MDV6228317.1"/>
    </source>
</evidence>
<name>A0ABU4APZ8_9HYPH</name>
<gene>
    <name evidence="1" type="ORF">R2G56_18645</name>
</gene>
<organism evidence="1 2">
    <name type="scientific">Nitratireductor aquimarinus</name>
    <dbReference type="NCBI Taxonomy" id="889300"/>
    <lineage>
        <taxon>Bacteria</taxon>
        <taxon>Pseudomonadati</taxon>
        <taxon>Pseudomonadota</taxon>
        <taxon>Alphaproteobacteria</taxon>
        <taxon>Hyphomicrobiales</taxon>
        <taxon>Phyllobacteriaceae</taxon>
        <taxon>Nitratireductor</taxon>
    </lineage>
</organism>
<evidence type="ECO:0000313" key="2">
    <source>
        <dbReference type="Proteomes" id="UP001185659"/>
    </source>
</evidence>
<comment type="caution">
    <text evidence="1">The sequence shown here is derived from an EMBL/GenBank/DDBJ whole genome shotgun (WGS) entry which is preliminary data.</text>
</comment>
<dbReference type="Proteomes" id="UP001185659">
    <property type="component" value="Unassembled WGS sequence"/>
</dbReference>
<accession>A0ABU4APZ8</accession>
<reference evidence="1 2" key="1">
    <citation type="submission" date="2023-10" db="EMBL/GenBank/DDBJ databases">
        <authorList>
            <person name="Venkata Ramana C."/>
            <person name="Sasikala C."/>
            <person name="Dhurka M."/>
        </authorList>
    </citation>
    <scope>NUCLEOTIDE SEQUENCE [LARGE SCALE GENOMIC DNA]</scope>
    <source>
        <strain evidence="1 2">KCTC 32151</strain>
    </source>
</reference>
<sequence>MWTIGVVVSPPFSQGDTGIGQAWEQGLIEPLVPEPAIFRISLDGPIYRVTRVPLPLLLRLDAELSFGGATYNYDIVSVEHVLPQTPDAESEWLRDFPTKKDRYFSESGDVSPFAVTTQVLAETAWTPTALEACQERLLGTLFATWDIAPGNEPVATQ</sequence>
<keyword evidence="2" id="KW-1185">Reference proteome</keyword>
<proteinExistence type="predicted"/>
<dbReference type="EMBL" id="JAWLIP010000009">
    <property type="protein sequence ID" value="MDV6228317.1"/>
    <property type="molecule type" value="Genomic_DNA"/>
</dbReference>